<comment type="caution">
    <text evidence="1">The sequence shown here is derived from an EMBL/GenBank/DDBJ whole genome shotgun (WGS) entry which is preliminary data.</text>
</comment>
<sequence>MDPSFFGITDSVSLMKQRKENKDRRLALWRAARREDYFEDSYDSMYSYTSNHGAFHTPIRCENSVSVRSPEKKAFHKNEYDKYHIPPGDDTSMFASSHGGYASPMRPNIERKIDFNDAKIDNQLKGVRKMQPLQPIPREIEVNMDSRSIGIPRKNKGDEEQIKPLQTHALFDDSNNSSDSSHMNIVSNEKTNPIFSCLKKKKRKVDHDFLPFGRDIDLE</sequence>
<dbReference type="EMBL" id="BLLK01000038">
    <property type="protein sequence ID" value="GFH50387.1"/>
    <property type="molecule type" value="Genomic_DNA"/>
</dbReference>
<gene>
    <name evidence="1" type="ORF">CTEN210_06863</name>
</gene>
<dbReference type="Proteomes" id="UP001054902">
    <property type="component" value="Unassembled WGS sequence"/>
</dbReference>
<organism evidence="1 2">
    <name type="scientific">Chaetoceros tenuissimus</name>
    <dbReference type="NCBI Taxonomy" id="426638"/>
    <lineage>
        <taxon>Eukaryota</taxon>
        <taxon>Sar</taxon>
        <taxon>Stramenopiles</taxon>
        <taxon>Ochrophyta</taxon>
        <taxon>Bacillariophyta</taxon>
        <taxon>Coscinodiscophyceae</taxon>
        <taxon>Chaetocerotophycidae</taxon>
        <taxon>Chaetocerotales</taxon>
        <taxon>Chaetocerotaceae</taxon>
        <taxon>Chaetoceros</taxon>
    </lineage>
</organism>
<evidence type="ECO:0000313" key="2">
    <source>
        <dbReference type="Proteomes" id="UP001054902"/>
    </source>
</evidence>
<dbReference type="AlphaFoldDB" id="A0AAD3H4L1"/>
<accession>A0AAD3H4L1</accession>
<protein>
    <submittedName>
        <fullName evidence="1">Uncharacterized protein</fullName>
    </submittedName>
</protein>
<name>A0AAD3H4L1_9STRA</name>
<reference evidence="1 2" key="1">
    <citation type="journal article" date="2021" name="Sci. Rep.">
        <title>The genome of the diatom Chaetoceros tenuissimus carries an ancient integrated fragment of an extant virus.</title>
        <authorList>
            <person name="Hongo Y."/>
            <person name="Kimura K."/>
            <person name="Takaki Y."/>
            <person name="Yoshida Y."/>
            <person name="Baba S."/>
            <person name="Kobayashi G."/>
            <person name="Nagasaki K."/>
            <person name="Hano T."/>
            <person name="Tomaru Y."/>
        </authorList>
    </citation>
    <scope>NUCLEOTIDE SEQUENCE [LARGE SCALE GENOMIC DNA]</scope>
    <source>
        <strain evidence="1 2">NIES-3715</strain>
    </source>
</reference>
<proteinExistence type="predicted"/>
<evidence type="ECO:0000313" key="1">
    <source>
        <dbReference type="EMBL" id="GFH50387.1"/>
    </source>
</evidence>
<keyword evidence="2" id="KW-1185">Reference proteome</keyword>